<dbReference type="Proteomes" id="UP000276029">
    <property type="component" value="Unassembled WGS sequence"/>
</dbReference>
<evidence type="ECO:0000313" key="3">
    <source>
        <dbReference type="Proteomes" id="UP000275727"/>
    </source>
</evidence>
<keyword evidence="4" id="KW-1185">Reference proteome</keyword>
<dbReference type="Proteomes" id="UP000275727">
    <property type="component" value="Chromosome"/>
</dbReference>
<dbReference type="RefSeq" id="WP_121053446.1">
    <property type="nucleotide sequence ID" value="NZ_AP018711.1"/>
</dbReference>
<dbReference type="EMBL" id="RBWX01000012">
    <property type="protein sequence ID" value="RKS84926.1"/>
    <property type="molecule type" value="Genomic_DNA"/>
</dbReference>
<dbReference type="KEGG" id="smic:SmB9_10830"/>
<evidence type="ECO:0000313" key="2">
    <source>
        <dbReference type="EMBL" id="RKS84926.1"/>
    </source>
</evidence>
<organism evidence="1 3">
    <name type="scientific">Sphingosinicella microcystinivorans</name>
    <dbReference type="NCBI Taxonomy" id="335406"/>
    <lineage>
        <taxon>Bacteria</taxon>
        <taxon>Pseudomonadati</taxon>
        <taxon>Pseudomonadota</taxon>
        <taxon>Alphaproteobacteria</taxon>
        <taxon>Sphingomonadales</taxon>
        <taxon>Sphingosinicellaceae</taxon>
        <taxon>Sphingosinicella</taxon>
    </lineage>
</organism>
<dbReference type="InterPro" id="IPR013321">
    <property type="entry name" value="Arc_rbn_hlx_hlx"/>
</dbReference>
<dbReference type="EMBL" id="AP018711">
    <property type="protein sequence ID" value="BBE33425.1"/>
    <property type="molecule type" value="Genomic_DNA"/>
</dbReference>
<reference evidence="1 3" key="1">
    <citation type="submission" date="2018-06" db="EMBL/GenBank/DDBJ databases">
        <title>Complete Genome Sequence of the Microcystin-Degrading Bacterium Sphingosinicella microcystinivorans Strain B-9.</title>
        <authorList>
            <person name="Jin H."/>
            <person name="Nishizawa T."/>
            <person name="Guo Y."/>
            <person name="Nishizawa A."/>
            <person name="Park H."/>
            <person name="Kato H."/>
            <person name="Tsuji K."/>
            <person name="Harada K."/>
        </authorList>
    </citation>
    <scope>NUCLEOTIDE SEQUENCE [LARGE SCALE GENOMIC DNA]</scope>
    <source>
        <strain evidence="1 3">B9</strain>
    </source>
</reference>
<dbReference type="GO" id="GO:0006355">
    <property type="term" value="P:regulation of DNA-templated transcription"/>
    <property type="evidence" value="ECO:0007669"/>
    <property type="project" value="InterPro"/>
</dbReference>
<sequence>MKTRHQFYLPDDLTEQLHTLAKKPGASKTQILTDALRAWIDRKAARELDARFGPRLDRLATYTEANRHSLDAITEMLALFIQHQLTLVAHHPPFDDDARKLGGERIDAFLELVERRLSGKGKRQRLLGADRT</sequence>
<name>A0AAD1D459_SPHMI</name>
<accession>A0AAD1D459</accession>
<reference evidence="2 4" key="2">
    <citation type="submission" date="2018-10" db="EMBL/GenBank/DDBJ databases">
        <title>Genomic Encyclopedia of Type Strains, Phase IV (KMG-IV): sequencing the most valuable type-strain genomes for metagenomic binning, comparative biology and taxonomic classification.</title>
        <authorList>
            <person name="Goeker M."/>
        </authorList>
    </citation>
    <scope>NUCLEOTIDE SEQUENCE [LARGE SCALE GENOMIC DNA]</scope>
    <source>
        <strain evidence="2 4">DSM 19791</strain>
    </source>
</reference>
<evidence type="ECO:0000313" key="4">
    <source>
        <dbReference type="Proteomes" id="UP000276029"/>
    </source>
</evidence>
<proteinExistence type="predicted"/>
<dbReference type="Gene3D" id="1.10.1220.10">
    <property type="entry name" value="Met repressor-like"/>
    <property type="match status" value="1"/>
</dbReference>
<protein>
    <submittedName>
        <fullName evidence="2">Ribbon-helix-helix CopG family protein</fullName>
    </submittedName>
</protein>
<gene>
    <name evidence="2" type="ORF">DFR51_3521</name>
    <name evidence="1" type="ORF">SmB9_10830</name>
</gene>
<dbReference type="AlphaFoldDB" id="A0AAD1D459"/>
<evidence type="ECO:0000313" key="1">
    <source>
        <dbReference type="EMBL" id="BBE33425.1"/>
    </source>
</evidence>